<evidence type="ECO:0000259" key="1">
    <source>
        <dbReference type="PROSITE" id="PS50109"/>
    </source>
</evidence>
<dbReference type="InterPro" id="IPR036890">
    <property type="entry name" value="HATPase_C_sf"/>
</dbReference>
<name>A0A2W5PBV1_VARPD</name>
<comment type="caution">
    <text evidence="2">The sequence shown here is derived from an EMBL/GenBank/DDBJ whole genome shotgun (WGS) entry which is preliminary data.</text>
</comment>
<evidence type="ECO:0000313" key="3">
    <source>
        <dbReference type="Proteomes" id="UP000249135"/>
    </source>
</evidence>
<reference evidence="2 3" key="1">
    <citation type="submission" date="2017-08" db="EMBL/GenBank/DDBJ databases">
        <title>Infants hospitalized years apart are colonized by the same room-sourced microbial strains.</title>
        <authorList>
            <person name="Brooks B."/>
            <person name="Olm M.R."/>
            <person name="Firek B.A."/>
            <person name="Baker R."/>
            <person name="Thomas B.C."/>
            <person name="Morowitz M.J."/>
            <person name="Banfield J.F."/>
        </authorList>
    </citation>
    <scope>NUCLEOTIDE SEQUENCE [LARGE SCALE GENOMIC DNA]</scope>
    <source>
        <strain evidence="2">S2_005_003_R2_41</strain>
    </source>
</reference>
<protein>
    <recommendedName>
        <fullName evidence="1">Histidine kinase domain-containing protein</fullName>
    </recommendedName>
</protein>
<proteinExistence type="predicted"/>
<organism evidence="2 3">
    <name type="scientific">Variovorax paradoxus</name>
    <dbReference type="NCBI Taxonomy" id="34073"/>
    <lineage>
        <taxon>Bacteria</taxon>
        <taxon>Pseudomonadati</taxon>
        <taxon>Pseudomonadota</taxon>
        <taxon>Betaproteobacteria</taxon>
        <taxon>Burkholderiales</taxon>
        <taxon>Comamonadaceae</taxon>
        <taxon>Variovorax</taxon>
    </lineage>
</organism>
<dbReference type="Pfam" id="PF02518">
    <property type="entry name" value="HATPase_c"/>
    <property type="match status" value="1"/>
</dbReference>
<dbReference type="Proteomes" id="UP000249135">
    <property type="component" value="Unassembled WGS sequence"/>
</dbReference>
<dbReference type="InterPro" id="IPR003594">
    <property type="entry name" value="HATPase_dom"/>
</dbReference>
<evidence type="ECO:0000313" key="2">
    <source>
        <dbReference type="EMBL" id="PZQ62584.1"/>
    </source>
</evidence>
<accession>A0A2W5PBV1</accession>
<dbReference type="EMBL" id="QFPP01000623">
    <property type="protein sequence ID" value="PZQ62584.1"/>
    <property type="molecule type" value="Genomic_DNA"/>
</dbReference>
<feature type="non-terminal residue" evidence="2">
    <location>
        <position position="1"/>
    </location>
</feature>
<dbReference type="AlphaFoldDB" id="A0A2W5PBV1"/>
<dbReference type="InterPro" id="IPR005467">
    <property type="entry name" value="His_kinase_dom"/>
</dbReference>
<feature type="domain" description="Histidine kinase" evidence="1">
    <location>
        <begin position="1"/>
        <end position="40"/>
    </location>
</feature>
<sequence>GMGLGLSLCRTVVEQHGGVLLYESNRPHGTVFRFTLPVAEPAPQLDGGPARTS</sequence>
<dbReference type="Gene3D" id="3.30.565.10">
    <property type="entry name" value="Histidine kinase-like ATPase, C-terminal domain"/>
    <property type="match status" value="1"/>
</dbReference>
<dbReference type="PROSITE" id="PS50109">
    <property type="entry name" value="HIS_KIN"/>
    <property type="match status" value="1"/>
</dbReference>
<gene>
    <name evidence="2" type="ORF">DI563_28260</name>
</gene>
<dbReference type="SUPFAM" id="SSF55874">
    <property type="entry name" value="ATPase domain of HSP90 chaperone/DNA topoisomerase II/histidine kinase"/>
    <property type="match status" value="1"/>
</dbReference>